<dbReference type="GO" id="GO:0016906">
    <property type="term" value="F:sterol 3-beta-glucosyltransferase activity"/>
    <property type="evidence" value="ECO:0007669"/>
    <property type="project" value="UniProtKB-ARBA"/>
</dbReference>
<evidence type="ECO:0000259" key="4">
    <source>
        <dbReference type="Pfam" id="PF06722"/>
    </source>
</evidence>
<keyword evidence="6" id="KW-1185">Reference proteome</keyword>
<organism evidence="5 6">
    <name type="scientific">Cylindrobasidium torrendii FP15055 ss-10</name>
    <dbReference type="NCBI Taxonomy" id="1314674"/>
    <lineage>
        <taxon>Eukaryota</taxon>
        <taxon>Fungi</taxon>
        <taxon>Dikarya</taxon>
        <taxon>Basidiomycota</taxon>
        <taxon>Agaricomycotina</taxon>
        <taxon>Agaricomycetes</taxon>
        <taxon>Agaricomycetidae</taxon>
        <taxon>Agaricales</taxon>
        <taxon>Marasmiineae</taxon>
        <taxon>Physalacriaceae</taxon>
        <taxon>Cylindrobasidium</taxon>
    </lineage>
</organism>
<feature type="compositionally biased region" description="Polar residues" evidence="2">
    <location>
        <begin position="37"/>
        <end position="63"/>
    </location>
</feature>
<dbReference type="InterPro" id="IPR010610">
    <property type="entry name" value="EryCIII-like_C"/>
</dbReference>
<feature type="domain" description="Erythromycin biosynthesis protein CIII-like C-terminal" evidence="4">
    <location>
        <begin position="473"/>
        <end position="560"/>
    </location>
</feature>
<dbReference type="InterPro" id="IPR050426">
    <property type="entry name" value="Glycosyltransferase_28"/>
</dbReference>
<feature type="region of interest" description="Disordered" evidence="2">
    <location>
        <begin position="861"/>
        <end position="1010"/>
    </location>
</feature>
<feature type="domain" description="Glycosyltransferase family 28 N-terminal" evidence="3">
    <location>
        <begin position="167"/>
        <end position="314"/>
    </location>
</feature>
<feature type="compositionally biased region" description="Polar residues" evidence="2">
    <location>
        <begin position="992"/>
        <end position="1010"/>
    </location>
</feature>
<dbReference type="OrthoDB" id="5835829at2759"/>
<dbReference type="STRING" id="1314674.A0A0D7BL42"/>
<dbReference type="EMBL" id="KN880456">
    <property type="protein sequence ID" value="KIY71268.1"/>
    <property type="molecule type" value="Genomic_DNA"/>
</dbReference>
<sequence length="1010" mass="110448">MILVDPKTPYSEETPILSAEQQRPRATGKQRSDLSAPRQTSATSSSHDGTISELSYLANSLPSTHTHEHERPHTHGRRDDSAASSPTDPSFPLSRQSSHDDFVGDYSSLANNGRGLKSSAKLQRNGTIAVRLDLAKALPDLPAGHARAVKEFAIDEEGWKHVPKLSIVILIVGSRGDVQPYVALGKRLVKDGHRVRLATHETFRSFVLDHGLEFFDIGGNPQDLMSYMVKNPGLVPGIDSLIKGDIPRKRKMLKEMIHGCWNACHSQCPETGRSFIADAIISNPPAFAHIHCAEALGIPLQLTFTMPWCSTTAFPHPLVNVKASNAEEGLTNYLTYALADMMTWQGVGDIINKFRKQTLRLPSLSMRTGPGLVETLRVPWTYCMSPALVPKPRDWMNHIDVVGFYFLDLASGYTPPDDLAAFLADGPAPIYIGFGSVVVEDPESMTRIIFEATKEAGVRALVSAGWGGLGDTKIPSHVFILGNVPHDWLFAEDRVMAVIHHGGAGTTSIGLAHGLPTLIVPFFGDQGFWGSMIEKAGAGPKPLDPKQLSVKTLVHSIRYMRTGEAKRRAQWMGEQIRSENGVERGVESFYKHLPLTNMRCDLDPNQLAVWWAPEHYLKLGAFTAQALSNAKLIDINGLDVHRPKEYNSRKPVTDPITGSVAGMLWLLTQTSSGAAELITSPVHGVIRLTTAIPRACWKIVDNVSEGMHNVPKLYGSPVRRPGEVKDIGSGLLEGGKSFAYGMYDGVVGLVKEPWDGAKKDGTLGALKGSARSLVDLGVKPVAGMLGLVSHPFNGILKTLKTGTGAIEGKQRLSRIGQGFEAFKDSEPSARAHIVHQFHEARKTRDERKATLLALAREELLAETERPSSSSASTEHRRAWSPLRSRSHSRDTLHRVPSGRPPSYQSSAGRHSRLQRERTRSPASSESEDTPSVAGGEWDPRILWDETGSPNTLSESPRHPALPGTRSRSHSQISRWSRGTPSDSIPSNHWPDTPSSKGDTQVNSHAEYTKQ</sequence>
<feature type="compositionally biased region" description="Basic and acidic residues" evidence="2">
    <location>
        <begin position="65"/>
        <end position="81"/>
    </location>
</feature>
<dbReference type="FunFam" id="3.40.50.2000:FF:000009">
    <property type="entry name" value="Sterol 3-beta-glucosyltransferase UGT80A2"/>
    <property type="match status" value="1"/>
</dbReference>
<evidence type="ECO:0000313" key="5">
    <source>
        <dbReference type="EMBL" id="KIY71268.1"/>
    </source>
</evidence>
<evidence type="ECO:0000256" key="2">
    <source>
        <dbReference type="SAM" id="MobiDB-lite"/>
    </source>
</evidence>
<evidence type="ECO:0000259" key="3">
    <source>
        <dbReference type="Pfam" id="PF03033"/>
    </source>
</evidence>
<feature type="compositionally biased region" description="Polar residues" evidence="2">
    <location>
        <begin position="969"/>
        <end position="986"/>
    </location>
</feature>
<accession>A0A0D7BL42</accession>
<evidence type="ECO:0000313" key="6">
    <source>
        <dbReference type="Proteomes" id="UP000054007"/>
    </source>
</evidence>
<dbReference type="Proteomes" id="UP000054007">
    <property type="component" value="Unassembled WGS sequence"/>
</dbReference>
<name>A0A0D7BL42_9AGAR</name>
<keyword evidence="1 5" id="KW-0808">Transferase</keyword>
<evidence type="ECO:0000256" key="1">
    <source>
        <dbReference type="ARBA" id="ARBA00022679"/>
    </source>
</evidence>
<proteinExistence type="predicted"/>
<dbReference type="InterPro" id="IPR002213">
    <property type="entry name" value="UDP_glucos_trans"/>
</dbReference>
<dbReference type="Pfam" id="PF06722">
    <property type="entry name" value="EryCIII-like_C"/>
    <property type="match status" value="1"/>
</dbReference>
<feature type="region of interest" description="Disordered" evidence="2">
    <location>
        <begin position="1"/>
        <end position="106"/>
    </location>
</feature>
<dbReference type="PANTHER" id="PTHR48050">
    <property type="entry name" value="STEROL 3-BETA-GLUCOSYLTRANSFERASE"/>
    <property type="match status" value="1"/>
</dbReference>
<dbReference type="InterPro" id="IPR004276">
    <property type="entry name" value="GlycoTrans_28_N"/>
</dbReference>
<dbReference type="PANTHER" id="PTHR48050:SF13">
    <property type="entry name" value="STEROL 3-BETA-GLUCOSYLTRANSFERASE UGT80A2"/>
    <property type="match status" value="1"/>
</dbReference>
<dbReference type="AlphaFoldDB" id="A0A0D7BL42"/>
<gene>
    <name evidence="5" type="ORF">CYLTODRAFT_418957</name>
</gene>
<dbReference type="GO" id="GO:0005975">
    <property type="term" value="P:carbohydrate metabolic process"/>
    <property type="evidence" value="ECO:0007669"/>
    <property type="project" value="InterPro"/>
</dbReference>
<dbReference type="Pfam" id="PF03033">
    <property type="entry name" value="Glyco_transf_28"/>
    <property type="match status" value="1"/>
</dbReference>
<dbReference type="Gene3D" id="3.40.50.2000">
    <property type="entry name" value="Glycogen Phosphorylase B"/>
    <property type="match status" value="2"/>
</dbReference>
<dbReference type="SUPFAM" id="SSF53756">
    <property type="entry name" value="UDP-Glycosyltransferase/glycogen phosphorylase"/>
    <property type="match status" value="1"/>
</dbReference>
<reference evidence="5 6" key="1">
    <citation type="journal article" date="2015" name="Fungal Genet. Biol.">
        <title>Evolution of novel wood decay mechanisms in Agaricales revealed by the genome sequences of Fistulina hepatica and Cylindrobasidium torrendii.</title>
        <authorList>
            <person name="Floudas D."/>
            <person name="Held B.W."/>
            <person name="Riley R."/>
            <person name="Nagy L.G."/>
            <person name="Koehler G."/>
            <person name="Ransdell A.S."/>
            <person name="Younus H."/>
            <person name="Chow J."/>
            <person name="Chiniquy J."/>
            <person name="Lipzen A."/>
            <person name="Tritt A."/>
            <person name="Sun H."/>
            <person name="Haridas S."/>
            <person name="LaButti K."/>
            <person name="Ohm R.A."/>
            <person name="Kues U."/>
            <person name="Blanchette R.A."/>
            <person name="Grigoriev I.V."/>
            <person name="Minto R.E."/>
            <person name="Hibbett D.S."/>
        </authorList>
    </citation>
    <scope>NUCLEOTIDE SEQUENCE [LARGE SCALE GENOMIC DNA]</scope>
    <source>
        <strain evidence="5 6">FP15055 ss-10</strain>
    </source>
</reference>
<dbReference type="CDD" id="cd03784">
    <property type="entry name" value="GT1_Gtf-like"/>
    <property type="match status" value="1"/>
</dbReference>
<protein>
    <submittedName>
        <fullName evidence="5">Glycosyltransferase family 1 protein</fullName>
    </submittedName>
</protein>